<feature type="transmembrane region" description="Helical" evidence="10">
    <location>
        <begin position="196"/>
        <end position="218"/>
    </location>
</feature>
<feature type="transmembrane region" description="Helical" evidence="10">
    <location>
        <begin position="230"/>
        <end position="251"/>
    </location>
</feature>
<reference evidence="13" key="1">
    <citation type="journal article" date="2021" name="Open Biol.">
        <title>Shared evolutionary footprints suggest mitochondrial oxidative damage underlies multiple complex I losses in fungi.</title>
        <authorList>
            <person name="Schikora-Tamarit M.A."/>
            <person name="Marcet-Houben M."/>
            <person name="Nosek J."/>
            <person name="Gabaldon T."/>
        </authorList>
    </citation>
    <scope>NUCLEOTIDE SEQUENCE</scope>
    <source>
        <strain evidence="13">NCAIM Y.01608</strain>
    </source>
</reference>
<dbReference type="AlphaFoldDB" id="A0A1B7SJQ1"/>
<dbReference type="Proteomes" id="UP000788993">
    <property type="component" value="Unassembled WGS sequence"/>
</dbReference>
<sequence>MVRSPFDVSDDEDDPFSDRNYSRLVNRTEEVKNVPDLGRSSHAPSKTYSPVFNVNEMAKEPAYNSRTNAIPERRQRGALYMTLFGGRERGWPYFTYFVSLIQIAVFIYELVKMGIYTKTVFQTKPYFNPMLGPSSYVQINVGARYLPCMTVIKGYTDNPQIEWPCPNSTSTSTDVCSLDELCGMGVGFSDGTPRQWWRLFTSIFIHAGFIHIIFNLLLQVALGSKVERYIGLLRFAFIYVAAGMGGSILGANFLPAGMASSGASGALCGACIAMNLILLIYNNNIDHYDPRLKGRGSRKLFVTMLIGSVVEVIVIFVLGLLPGIDNFAHIGGFVIGIALGTVLLDSPSFVYEDDGQTRKPVVFFTWIFVRVACLALTIAYFALLSKNFADKGAEASDSCKWCKYINCLPVNGWCELGDLSATSS</sequence>
<comment type="caution">
    <text evidence="13">The sequence shown here is derived from an EMBL/GenBank/DDBJ whole genome shotgun (WGS) entry which is preliminary data.</text>
</comment>
<feature type="region of interest" description="Disordered" evidence="11">
    <location>
        <begin position="1"/>
        <end position="24"/>
    </location>
</feature>
<feature type="transmembrane region" description="Helical" evidence="10">
    <location>
        <begin position="363"/>
        <end position="383"/>
    </location>
</feature>
<evidence type="ECO:0000256" key="9">
    <source>
        <dbReference type="ARBA" id="ARBA00023136"/>
    </source>
</evidence>
<keyword evidence="5 10" id="KW-0812">Transmembrane</keyword>
<comment type="function">
    <text evidence="10">Serine protease involved in intramembrane proteolysis.</text>
</comment>
<reference evidence="13" key="2">
    <citation type="submission" date="2021-01" db="EMBL/GenBank/DDBJ databases">
        <authorList>
            <person name="Schikora-Tamarit M.A."/>
        </authorList>
    </citation>
    <scope>NUCLEOTIDE SEQUENCE</scope>
    <source>
        <strain evidence="13">NCAIM Y.01608</strain>
    </source>
</reference>
<feature type="transmembrane region" description="Helical" evidence="10">
    <location>
        <begin position="301"/>
        <end position="321"/>
    </location>
</feature>
<dbReference type="GO" id="GO:0016020">
    <property type="term" value="C:membrane"/>
    <property type="evidence" value="ECO:0007669"/>
    <property type="project" value="UniProtKB-SubCell"/>
</dbReference>
<keyword evidence="8 10" id="KW-1133">Transmembrane helix</keyword>
<dbReference type="PANTHER" id="PTHR22936">
    <property type="entry name" value="RHOMBOID-RELATED"/>
    <property type="match status" value="1"/>
</dbReference>
<evidence type="ECO:0000313" key="13">
    <source>
        <dbReference type="EMBL" id="KAH3663271.1"/>
    </source>
</evidence>
<feature type="transmembrane region" description="Helical" evidence="10">
    <location>
        <begin position="263"/>
        <end position="281"/>
    </location>
</feature>
<evidence type="ECO:0000313" key="14">
    <source>
        <dbReference type="Proteomes" id="UP000788993"/>
    </source>
</evidence>
<dbReference type="Gene3D" id="1.20.1540.10">
    <property type="entry name" value="Rhomboid-like"/>
    <property type="match status" value="1"/>
</dbReference>
<evidence type="ECO:0000256" key="4">
    <source>
        <dbReference type="ARBA" id="ARBA00022670"/>
    </source>
</evidence>
<gene>
    <name evidence="13" type="ORF">OGATHE_004847</name>
</gene>
<dbReference type="PANTHER" id="PTHR22936:SF69">
    <property type="entry name" value="RHOMBOID-LIKE PROTEIN"/>
    <property type="match status" value="1"/>
</dbReference>
<evidence type="ECO:0000256" key="2">
    <source>
        <dbReference type="ARBA" id="ARBA00004141"/>
    </source>
</evidence>
<dbReference type="EMBL" id="JAEUBD010001266">
    <property type="protein sequence ID" value="KAH3663271.1"/>
    <property type="molecule type" value="Genomic_DNA"/>
</dbReference>
<keyword evidence="9 10" id="KW-0472">Membrane</keyword>
<keyword evidence="7 10" id="KW-0720">Serine protease</keyword>
<dbReference type="RefSeq" id="XP_018211545.1">
    <property type="nucleotide sequence ID" value="XM_018354266.1"/>
</dbReference>
<evidence type="ECO:0000256" key="5">
    <source>
        <dbReference type="ARBA" id="ARBA00022692"/>
    </source>
</evidence>
<comment type="catalytic activity">
    <reaction evidence="1 10">
        <text>Cleaves type-1 transmembrane domains using a catalytic dyad composed of serine and histidine that are contributed by different transmembrane domains.</text>
        <dbReference type="EC" id="3.4.21.105"/>
    </reaction>
</comment>
<dbReference type="GO" id="GO:0004252">
    <property type="term" value="F:serine-type endopeptidase activity"/>
    <property type="evidence" value="ECO:0007669"/>
    <property type="project" value="InterPro"/>
</dbReference>
<dbReference type="EC" id="3.4.21.105" evidence="10"/>
<keyword evidence="14" id="KW-1185">Reference proteome</keyword>
<proteinExistence type="inferred from homology"/>
<dbReference type="SUPFAM" id="SSF144091">
    <property type="entry name" value="Rhomboid-like"/>
    <property type="match status" value="1"/>
</dbReference>
<organism evidence="13 14">
    <name type="scientific">Ogataea polymorpha</name>
    <dbReference type="NCBI Taxonomy" id="460523"/>
    <lineage>
        <taxon>Eukaryota</taxon>
        <taxon>Fungi</taxon>
        <taxon>Dikarya</taxon>
        <taxon>Ascomycota</taxon>
        <taxon>Saccharomycotina</taxon>
        <taxon>Pichiomycetes</taxon>
        <taxon>Pichiales</taxon>
        <taxon>Pichiaceae</taxon>
        <taxon>Ogataea</taxon>
    </lineage>
</organism>
<feature type="domain" description="Peptidase S54 rhomboid" evidence="12">
    <location>
        <begin position="194"/>
        <end position="344"/>
    </location>
</feature>
<dbReference type="OrthoDB" id="2146116at2759"/>
<evidence type="ECO:0000256" key="3">
    <source>
        <dbReference type="ARBA" id="ARBA00009045"/>
    </source>
</evidence>
<dbReference type="InterPro" id="IPR002610">
    <property type="entry name" value="Peptidase_S54_rhomboid-like"/>
</dbReference>
<feature type="transmembrane region" description="Helical" evidence="10">
    <location>
        <begin position="91"/>
        <end position="111"/>
    </location>
</feature>
<comment type="subcellular location">
    <subcellularLocation>
        <location evidence="2 10">Membrane</location>
        <topology evidence="2 10">Multi-pass membrane protein</topology>
    </subcellularLocation>
</comment>
<evidence type="ECO:0000256" key="1">
    <source>
        <dbReference type="ARBA" id="ARBA00000156"/>
    </source>
</evidence>
<evidence type="ECO:0000256" key="10">
    <source>
        <dbReference type="RuleBase" id="RU362115"/>
    </source>
</evidence>
<evidence type="ECO:0000256" key="6">
    <source>
        <dbReference type="ARBA" id="ARBA00022801"/>
    </source>
</evidence>
<evidence type="ECO:0000259" key="12">
    <source>
        <dbReference type="Pfam" id="PF01694"/>
    </source>
</evidence>
<evidence type="ECO:0000256" key="8">
    <source>
        <dbReference type="ARBA" id="ARBA00022989"/>
    </source>
</evidence>
<evidence type="ECO:0000256" key="7">
    <source>
        <dbReference type="ARBA" id="ARBA00022825"/>
    </source>
</evidence>
<protein>
    <recommendedName>
        <fullName evidence="10">Rhomboid-type serine protease</fullName>
        <ecNumber evidence="10">3.4.21.105</ecNumber>
    </recommendedName>
</protein>
<accession>A0A1B7SJQ1</accession>
<dbReference type="GO" id="GO:0006508">
    <property type="term" value="P:proteolysis"/>
    <property type="evidence" value="ECO:0007669"/>
    <property type="project" value="UniProtKB-KW"/>
</dbReference>
<dbReference type="Pfam" id="PF01694">
    <property type="entry name" value="Rhomboid"/>
    <property type="match status" value="1"/>
</dbReference>
<keyword evidence="4 10" id="KW-0645">Protease</keyword>
<evidence type="ECO:0000256" key="11">
    <source>
        <dbReference type="SAM" id="MobiDB-lite"/>
    </source>
</evidence>
<dbReference type="InterPro" id="IPR022764">
    <property type="entry name" value="Peptidase_S54_rhomboid_dom"/>
</dbReference>
<comment type="similarity">
    <text evidence="3 10">Belongs to the peptidase S54 family.</text>
</comment>
<name>A0A1B7SJQ1_9ASCO</name>
<dbReference type="InterPro" id="IPR035952">
    <property type="entry name" value="Rhomboid-like_sf"/>
</dbReference>
<feature type="transmembrane region" description="Helical" evidence="10">
    <location>
        <begin position="327"/>
        <end position="351"/>
    </location>
</feature>
<keyword evidence="6 10" id="KW-0378">Hydrolase</keyword>